<reference evidence="8 9" key="1">
    <citation type="submission" date="2018-06" db="EMBL/GenBank/DDBJ databases">
        <authorList>
            <consortium name="Pathogen Informatics"/>
            <person name="Doyle S."/>
        </authorList>
    </citation>
    <scope>NUCLEOTIDE SEQUENCE [LARGE SCALE GENOMIC DNA]</scope>
    <source>
        <strain evidence="8 9">NCTC10821</strain>
    </source>
</reference>
<evidence type="ECO:0000256" key="5">
    <source>
        <dbReference type="ARBA" id="ARBA00022840"/>
    </source>
</evidence>
<name>A0A378TNX9_9MYCO</name>
<dbReference type="AlphaFoldDB" id="A0A378TNX9"/>
<dbReference type="GO" id="GO:0003872">
    <property type="term" value="F:6-phosphofructokinase activity"/>
    <property type="evidence" value="ECO:0007669"/>
    <property type="project" value="UniProtKB-EC"/>
</dbReference>
<dbReference type="PANTHER" id="PTHR46566:SF2">
    <property type="entry name" value="ATP-DEPENDENT 6-PHOSPHOFRUCTOKINASE ISOZYME 2"/>
    <property type="match status" value="1"/>
</dbReference>
<feature type="domain" description="Carbohydrate kinase PfkB" evidence="7">
    <location>
        <begin position="5"/>
        <end position="286"/>
    </location>
</feature>
<dbReference type="Proteomes" id="UP000254978">
    <property type="component" value="Unassembled WGS sequence"/>
</dbReference>
<sequence length="313" mass="33397">MNPALDITTETETVRCTEKMRCGTARYDPGGGGINVARVIQALGGTATAVFPAGGTAGTHILELLRRRDSPTWPVWIDRPTRESFTVNELSTGKQYRFVLPGPAMTADDQERCLNALRGAAEGARYVVASGSLAPGLSPDLYQQVAELCATLGVSLILDTSGRGLRNIRSNVFLLKASVREIEDLMGRELPDDQTRVTAAREIIDRGITRMVLMSCGAAGALLVRADRAQRFAAVPVTGRSGVGAGDAMVAAVVTGLSRDWSMEESMRLGIAAGAAMTLTPGTEVCRIEDVERLFDTAPHPEAIEVQRRTPAS</sequence>
<evidence type="ECO:0000256" key="1">
    <source>
        <dbReference type="ARBA" id="ARBA00010688"/>
    </source>
</evidence>
<keyword evidence="5" id="KW-0067">ATP-binding</keyword>
<evidence type="ECO:0000259" key="7">
    <source>
        <dbReference type="Pfam" id="PF00294"/>
    </source>
</evidence>
<evidence type="ECO:0000313" key="8">
    <source>
        <dbReference type="EMBL" id="STZ62340.1"/>
    </source>
</evidence>
<dbReference type="InterPro" id="IPR002173">
    <property type="entry name" value="Carboh/pur_kinase_PfkB_CS"/>
</dbReference>
<evidence type="ECO:0000313" key="9">
    <source>
        <dbReference type="Proteomes" id="UP000254978"/>
    </source>
</evidence>
<keyword evidence="2 6" id="KW-0808">Transferase</keyword>
<dbReference type="InterPro" id="IPR011611">
    <property type="entry name" value="PfkB_dom"/>
</dbReference>
<gene>
    <name evidence="8" type="primary">pfkB_3</name>
    <name evidence="8" type="ORF">NCTC10821_05909</name>
</gene>
<evidence type="ECO:0000256" key="3">
    <source>
        <dbReference type="ARBA" id="ARBA00022741"/>
    </source>
</evidence>
<dbReference type="InterPro" id="IPR017583">
    <property type="entry name" value="Tagatose/fructose_Pkinase"/>
</dbReference>
<dbReference type="SUPFAM" id="SSF53613">
    <property type="entry name" value="Ribokinase-like"/>
    <property type="match status" value="1"/>
</dbReference>
<dbReference type="PIRSF" id="PIRSF000535">
    <property type="entry name" value="1PFK/6PFK/LacC"/>
    <property type="match status" value="1"/>
</dbReference>
<dbReference type="InterPro" id="IPR029056">
    <property type="entry name" value="Ribokinase-like"/>
</dbReference>
<dbReference type="CDD" id="cd01164">
    <property type="entry name" value="FruK_PfkB_like"/>
    <property type="match status" value="1"/>
</dbReference>
<proteinExistence type="inferred from homology"/>
<organism evidence="8 9">
    <name type="scientific">Mycolicibacterium tokaiense</name>
    <dbReference type="NCBI Taxonomy" id="39695"/>
    <lineage>
        <taxon>Bacteria</taxon>
        <taxon>Bacillati</taxon>
        <taxon>Actinomycetota</taxon>
        <taxon>Actinomycetes</taxon>
        <taxon>Mycobacteriales</taxon>
        <taxon>Mycobacteriaceae</taxon>
        <taxon>Mycolicibacterium</taxon>
    </lineage>
</organism>
<protein>
    <submittedName>
        <fullName evidence="8">6-phosphofructokinase</fullName>
        <ecNumber evidence="8">2.7.1.-</ecNumber>
        <ecNumber evidence="8">2.7.1.11</ecNumber>
    </submittedName>
</protein>
<keyword evidence="3" id="KW-0547">Nucleotide-binding</keyword>
<dbReference type="EC" id="2.7.1.11" evidence="8"/>
<evidence type="ECO:0000256" key="2">
    <source>
        <dbReference type="ARBA" id="ARBA00022679"/>
    </source>
</evidence>
<dbReference type="GO" id="GO:0005524">
    <property type="term" value="F:ATP binding"/>
    <property type="evidence" value="ECO:0007669"/>
    <property type="project" value="UniProtKB-KW"/>
</dbReference>
<keyword evidence="9" id="KW-1185">Reference proteome</keyword>
<keyword evidence="4 8" id="KW-0418">Kinase</keyword>
<dbReference type="PANTHER" id="PTHR46566">
    <property type="entry name" value="1-PHOSPHOFRUCTOKINASE-RELATED"/>
    <property type="match status" value="1"/>
</dbReference>
<dbReference type="EC" id="2.7.1.-" evidence="8"/>
<evidence type="ECO:0000256" key="6">
    <source>
        <dbReference type="PIRNR" id="PIRNR000535"/>
    </source>
</evidence>
<dbReference type="Pfam" id="PF00294">
    <property type="entry name" value="PfkB"/>
    <property type="match status" value="1"/>
</dbReference>
<dbReference type="Gene3D" id="3.40.1190.20">
    <property type="match status" value="1"/>
</dbReference>
<dbReference type="GO" id="GO:0005829">
    <property type="term" value="C:cytosol"/>
    <property type="evidence" value="ECO:0007669"/>
    <property type="project" value="TreeGrafter"/>
</dbReference>
<evidence type="ECO:0000256" key="4">
    <source>
        <dbReference type="ARBA" id="ARBA00022777"/>
    </source>
</evidence>
<comment type="similarity">
    <text evidence="1">Belongs to the carbohydrate kinase PfkB family.</text>
</comment>
<dbReference type="EMBL" id="UGQT01000001">
    <property type="protein sequence ID" value="STZ62340.1"/>
    <property type="molecule type" value="Genomic_DNA"/>
</dbReference>
<dbReference type="NCBIfam" id="TIGR03168">
    <property type="entry name" value="1-PFK"/>
    <property type="match status" value="1"/>
</dbReference>
<accession>A0A378TNX9</accession>
<dbReference type="PROSITE" id="PS00583">
    <property type="entry name" value="PFKB_KINASES_1"/>
    <property type="match status" value="1"/>
</dbReference>